<evidence type="ECO:0000313" key="2">
    <source>
        <dbReference type="EMBL" id="NTS66186.1"/>
    </source>
</evidence>
<accession>A0ABX2JI16</accession>
<feature type="domain" description="DUF3601" evidence="1">
    <location>
        <begin position="25"/>
        <end position="95"/>
    </location>
</feature>
<name>A0ABX2JI16_9SPHN</name>
<keyword evidence="3" id="KW-1185">Reference proteome</keyword>
<protein>
    <submittedName>
        <fullName evidence="2">DUF3601 domain-containing protein</fullName>
    </submittedName>
</protein>
<sequence>MFDWLKPRHPDRTRTGDAFQHLEPGRAYHVVHPFTDHDGITHPVGETWTFRGATLLPHEDGLSLHVTTPAGAARQIRLQQSPEAQGHIADALFEYVHPRPGRAGAWPLLVTRQSLALAEDIDAPHAGVVDVEPDANAAAIARTILASGYLPTGRLFGVTWSLRLGPDRILFGHRHARRFVETLGPAPLTARARDVTELHVSYWAQADIPTIKARIAAQPGTS</sequence>
<dbReference type="RefSeq" id="WP_174194823.1">
    <property type="nucleotide sequence ID" value="NZ_JABULH010000006.1"/>
</dbReference>
<dbReference type="Pfam" id="PF12208">
    <property type="entry name" value="DUF3601"/>
    <property type="match status" value="1"/>
</dbReference>
<comment type="caution">
    <text evidence="2">The sequence shown here is derived from an EMBL/GenBank/DDBJ whole genome shotgun (WGS) entry which is preliminary data.</text>
</comment>
<proteinExistence type="predicted"/>
<dbReference type="Proteomes" id="UP000621447">
    <property type="component" value="Unassembled WGS sequence"/>
</dbReference>
<dbReference type="Gene3D" id="2.30.30.350">
    <property type="entry name" value="mobile metagenome of vibrio cholerae. Integron cassette protein vch_cass4"/>
    <property type="match status" value="1"/>
</dbReference>
<organism evidence="2 3">
    <name type="scientific">Sphingomonas hominis</name>
    <dbReference type="NCBI Taxonomy" id="2741495"/>
    <lineage>
        <taxon>Bacteria</taxon>
        <taxon>Pseudomonadati</taxon>
        <taxon>Pseudomonadota</taxon>
        <taxon>Alphaproteobacteria</taxon>
        <taxon>Sphingomonadales</taxon>
        <taxon>Sphingomonadaceae</taxon>
        <taxon>Sphingomonas</taxon>
    </lineage>
</organism>
<reference evidence="2 3" key="1">
    <citation type="submission" date="2020-06" db="EMBL/GenBank/DDBJ databases">
        <title>Sphingomonas hominis sp. nov., a member of the Sphingomonas, isolated from the hair of a 22-year-old girl.</title>
        <authorList>
            <person name="Zhang D.-F."/>
            <person name="Cui X.-W."/>
        </authorList>
    </citation>
    <scope>NUCLEOTIDE SEQUENCE [LARGE SCALE GENOMIC DNA]</scope>
    <source>
        <strain evidence="2 3">HHU CXW</strain>
    </source>
</reference>
<gene>
    <name evidence="2" type="ORF">HRV97_13560</name>
</gene>
<evidence type="ECO:0000259" key="1">
    <source>
        <dbReference type="Pfam" id="PF12208"/>
    </source>
</evidence>
<dbReference type="EMBL" id="JABULH010000006">
    <property type="protein sequence ID" value="NTS66186.1"/>
    <property type="molecule type" value="Genomic_DNA"/>
</dbReference>
<evidence type="ECO:0000313" key="3">
    <source>
        <dbReference type="Proteomes" id="UP000621447"/>
    </source>
</evidence>
<dbReference type="InterPro" id="IPR022020">
    <property type="entry name" value="DUF3601"/>
</dbReference>